<dbReference type="PRINTS" id="PR01874">
    <property type="entry name" value="DNAREPAIRADA"/>
</dbReference>
<dbReference type="PANTHER" id="PTHR42926">
    <property type="match status" value="1"/>
</dbReference>
<accession>A0A158C8R9</accession>
<dbReference type="STRING" id="1777140.AWB79_04932"/>
<evidence type="ECO:0000256" key="7">
    <source>
        <dbReference type="SAM" id="MobiDB-lite"/>
    </source>
</evidence>
<feature type="region of interest" description="Disordered" evidence="7">
    <location>
        <begin position="1"/>
        <end position="27"/>
    </location>
</feature>
<feature type="domain" description="KaiC" evidence="8">
    <location>
        <begin position="260"/>
        <end position="493"/>
    </location>
</feature>
<dbReference type="InterPro" id="IPR014774">
    <property type="entry name" value="KaiC-like_dom"/>
</dbReference>
<protein>
    <recommendedName>
        <fullName evidence="1">non-specific serine/threonine protein kinase</fullName>
        <ecNumber evidence="1">2.7.11.1</ecNumber>
    </recommendedName>
</protein>
<dbReference type="Pfam" id="PF06745">
    <property type="entry name" value="ATPase"/>
    <property type="match status" value="2"/>
</dbReference>
<organism evidence="9 10">
    <name type="scientific">Caballeronia hypogeia</name>
    <dbReference type="NCBI Taxonomy" id="1777140"/>
    <lineage>
        <taxon>Bacteria</taxon>
        <taxon>Pseudomonadati</taxon>
        <taxon>Pseudomonadota</taxon>
        <taxon>Betaproteobacteria</taxon>
        <taxon>Burkholderiales</taxon>
        <taxon>Burkholderiaceae</taxon>
        <taxon>Caballeronia</taxon>
    </lineage>
</organism>
<evidence type="ECO:0000256" key="4">
    <source>
        <dbReference type="ARBA" id="ARBA00022737"/>
    </source>
</evidence>
<reference evidence="9" key="1">
    <citation type="submission" date="2016-01" db="EMBL/GenBank/DDBJ databases">
        <authorList>
            <person name="Peeters C."/>
        </authorList>
    </citation>
    <scope>NUCLEOTIDE SEQUENCE</scope>
    <source>
        <strain evidence="9">LMG 29322</strain>
    </source>
</reference>
<dbReference type="InterPro" id="IPR027417">
    <property type="entry name" value="P-loop_NTPase"/>
</dbReference>
<evidence type="ECO:0000259" key="8">
    <source>
        <dbReference type="PROSITE" id="PS51146"/>
    </source>
</evidence>
<proteinExistence type="predicted"/>
<dbReference type="AlphaFoldDB" id="A0A158C8R9"/>
<keyword evidence="2" id="KW-0597">Phosphoprotein</keyword>
<evidence type="ECO:0000256" key="3">
    <source>
        <dbReference type="ARBA" id="ARBA00022679"/>
    </source>
</evidence>
<dbReference type="OrthoDB" id="9783783at2"/>
<evidence type="ECO:0000313" key="10">
    <source>
        <dbReference type="Proteomes" id="UP000054851"/>
    </source>
</evidence>
<name>A0A158C8R9_9BURK</name>
<dbReference type="PROSITE" id="PS51146">
    <property type="entry name" value="KAIC"/>
    <property type="match status" value="2"/>
</dbReference>
<dbReference type="GO" id="GO:0005524">
    <property type="term" value="F:ATP binding"/>
    <property type="evidence" value="ECO:0007669"/>
    <property type="project" value="InterPro"/>
</dbReference>
<keyword evidence="3 9" id="KW-0808">Transferase</keyword>
<feature type="domain" description="KaiC" evidence="8">
    <location>
        <begin position="26"/>
        <end position="255"/>
    </location>
</feature>
<keyword evidence="5 9" id="KW-0418">Kinase</keyword>
<keyword evidence="4" id="KW-0677">Repeat</keyword>
<sequence length="509" mass="55066">MNQDDKHSTDQVDPAGQTGKRPASDGNVTTGVAGLDEILGGGLVEGGLYLIEGMAGAGKTILSSQIGFHRVAQGDMVLYITLIAESHTKLLSHLKALSFYNADAISDRMLFVSGYHELMRDGLSGFLALIAATIKTSRPRFMVIDGFRSAREFSSTELELSQFIHELSAFVSAARCTTLILAPLSGNEPHPEHTLVDGLIELNRYNTGMRRAREIEVHKLRARDHLLGKHFFKITEQGLKTFPRMEASLADERGTPDFKSRLGFAFSEFDQMLGGGVVRGSTTTLVGPSGVGKTLLSLKFLQAGVEAGERCVYFGFYESPERLVAKAQSVGIELAPAVQDGRLSIHWHPAVELAIDELAAELIGAVQHANASRLVVDGIDGFLQSANRAERFGLFLNALTHRLRDAGVTTLLTEELPLYGDPTPPATLRASAMTENIVLMRYIEANSSLHRMVSVVKQREGSHDASIRRLTIDSRGLHISEGFIGPTGLLSGHPSMAPALSLSDPGTRA</sequence>
<dbReference type="EC" id="2.7.11.1" evidence="1"/>
<evidence type="ECO:0000256" key="1">
    <source>
        <dbReference type="ARBA" id="ARBA00012513"/>
    </source>
</evidence>
<evidence type="ECO:0000256" key="2">
    <source>
        <dbReference type="ARBA" id="ARBA00022553"/>
    </source>
</evidence>
<dbReference type="GO" id="GO:0016787">
    <property type="term" value="F:hydrolase activity"/>
    <property type="evidence" value="ECO:0007669"/>
    <property type="project" value="UniProtKB-KW"/>
</dbReference>
<dbReference type="InterPro" id="IPR010624">
    <property type="entry name" value="KaiC_dom"/>
</dbReference>
<dbReference type="EMBL" id="FCOA02000019">
    <property type="protein sequence ID" value="SAK78682.1"/>
    <property type="molecule type" value="Genomic_DNA"/>
</dbReference>
<dbReference type="PANTHER" id="PTHR42926:SF1">
    <property type="entry name" value="CIRCADIAN CLOCK OSCILLATOR PROTEIN KAIC 1"/>
    <property type="match status" value="1"/>
</dbReference>
<evidence type="ECO:0000313" key="9">
    <source>
        <dbReference type="EMBL" id="SAK78682.1"/>
    </source>
</evidence>
<keyword evidence="10" id="KW-1185">Reference proteome</keyword>
<dbReference type="RefSeq" id="WP_061170022.1">
    <property type="nucleotide sequence ID" value="NZ_FCOA02000019.1"/>
</dbReference>
<dbReference type="InterPro" id="IPR030665">
    <property type="entry name" value="KaiC"/>
</dbReference>
<feature type="compositionally biased region" description="Basic and acidic residues" evidence="7">
    <location>
        <begin position="1"/>
        <end position="10"/>
    </location>
</feature>
<comment type="caution">
    <text evidence="9">The sequence shown here is derived from an EMBL/GenBank/DDBJ whole genome shotgun (WGS) entry which is preliminary data.</text>
</comment>
<dbReference type="Gene3D" id="3.40.50.300">
    <property type="entry name" value="P-loop containing nucleotide triphosphate hydrolases"/>
    <property type="match status" value="2"/>
</dbReference>
<evidence type="ECO:0000256" key="5">
    <source>
        <dbReference type="ARBA" id="ARBA00022777"/>
    </source>
</evidence>
<evidence type="ECO:0000256" key="6">
    <source>
        <dbReference type="ARBA" id="ARBA00022801"/>
    </source>
</evidence>
<dbReference type="InterPro" id="IPR051347">
    <property type="entry name" value="Circadian_clock_KaiC-rel"/>
</dbReference>
<dbReference type="GO" id="GO:0004674">
    <property type="term" value="F:protein serine/threonine kinase activity"/>
    <property type="evidence" value="ECO:0007669"/>
    <property type="project" value="UniProtKB-EC"/>
</dbReference>
<gene>
    <name evidence="9" type="primary">kaiC</name>
    <name evidence="9" type="ORF">AWB79_04932</name>
</gene>
<keyword evidence="6" id="KW-0378">Hydrolase</keyword>
<dbReference type="Proteomes" id="UP000054851">
    <property type="component" value="Unassembled WGS sequence"/>
</dbReference>
<dbReference type="SUPFAM" id="SSF52540">
    <property type="entry name" value="P-loop containing nucleoside triphosphate hydrolases"/>
    <property type="match status" value="2"/>
</dbReference>
<dbReference type="PIRSF" id="PIRSF039117">
    <property type="entry name" value="KaiC"/>
    <property type="match status" value="1"/>
</dbReference>